<keyword evidence="3" id="KW-1185">Reference proteome</keyword>
<proteinExistence type="predicted"/>
<reference evidence="2 3" key="2">
    <citation type="submission" date="2018-11" db="EMBL/GenBank/DDBJ databases">
        <authorList>
            <consortium name="Pathogen Informatics"/>
        </authorList>
    </citation>
    <scope>NUCLEOTIDE SEQUENCE [LARGE SCALE GENOMIC DNA]</scope>
</reference>
<name>A0A0N4Y200_NIPBR</name>
<evidence type="ECO:0000256" key="1">
    <source>
        <dbReference type="SAM" id="MobiDB-lite"/>
    </source>
</evidence>
<feature type="region of interest" description="Disordered" evidence="1">
    <location>
        <begin position="42"/>
        <end position="63"/>
    </location>
</feature>
<accession>A0A0N4Y200</accession>
<organism evidence="4">
    <name type="scientific">Nippostrongylus brasiliensis</name>
    <name type="common">Rat hookworm</name>
    <dbReference type="NCBI Taxonomy" id="27835"/>
    <lineage>
        <taxon>Eukaryota</taxon>
        <taxon>Metazoa</taxon>
        <taxon>Ecdysozoa</taxon>
        <taxon>Nematoda</taxon>
        <taxon>Chromadorea</taxon>
        <taxon>Rhabditida</taxon>
        <taxon>Rhabditina</taxon>
        <taxon>Rhabditomorpha</taxon>
        <taxon>Strongyloidea</taxon>
        <taxon>Heligmosomidae</taxon>
        <taxon>Nippostrongylus</taxon>
    </lineage>
</organism>
<dbReference type="EMBL" id="UYSL01020178">
    <property type="protein sequence ID" value="VDL73273.1"/>
    <property type="molecule type" value="Genomic_DNA"/>
</dbReference>
<reference evidence="4" key="1">
    <citation type="submission" date="2017-02" db="UniProtKB">
        <authorList>
            <consortium name="WormBaseParasite"/>
        </authorList>
    </citation>
    <scope>IDENTIFICATION</scope>
</reference>
<gene>
    <name evidence="2" type="ORF">NBR_LOCUS9684</name>
</gene>
<dbReference type="WBParaSite" id="NBR_0000968301-mRNA-1">
    <property type="protein sequence ID" value="NBR_0000968301-mRNA-1"/>
    <property type="gene ID" value="NBR_0000968301"/>
</dbReference>
<evidence type="ECO:0000313" key="4">
    <source>
        <dbReference type="WBParaSite" id="NBR_0000968301-mRNA-1"/>
    </source>
</evidence>
<evidence type="ECO:0000313" key="3">
    <source>
        <dbReference type="Proteomes" id="UP000271162"/>
    </source>
</evidence>
<evidence type="ECO:0000313" key="2">
    <source>
        <dbReference type="EMBL" id="VDL73273.1"/>
    </source>
</evidence>
<dbReference type="Proteomes" id="UP000271162">
    <property type="component" value="Unassembled WGS sequence"/>
</dbReference>
<dbReference type="AlphaFoldDB" id="A0A0N4Y200"/>
<protein>
    <submittedName>
        <fullName evidence="4">C2H2-type domain-containing protein</fullName>
    </submittedName>
</protein>
<sequence>MERAITAYNCPEYGEPKGKHVYRHLLSVHAWTPERVETLKVERRNRKASREDHESLVEHVSLHHTNSPEDYKIEMEIFKDKKDFEVGITQFVDS</sequence>